<reference evidence="1 2" key="1">
    <citation type="journal article" date="2023" name="Int. J. Mol. Sci.">
        <title>De Novo Assembly and Annotation of 11 Diverse Shrub Willow (Salix) Genomes Reveals Novel Gene Organization in Sex-Linked Regions.</title>
        <authorList>
            <person name="Hyden B."/>
            <person name="Feng K."/>
            <person name="Yates T.B."/>
            <person name="Jawdy S."/>
            <person name="Cereghino C."/>
            <person name="Smart L.B."/>
            <person name="Muchero W."/>
        </authorList>
    </citation>
    <scope>NUCLEOTIDE SEQUENCE [LARGE SCALE GENOMIC DNA]</scope>
    <source>
        <tissue evidence="1">Shoot tip</tissue>
    </source>
</reference>
<dbReference type="Proteomes" id="UP001162972">
    <property type="component" value="Chromosome 2"/>
</dbReference>
<protein>
    <submittedName>
        <fullName evidence="1">Uncharacterized protein</fullName>
    </submittedName>
</protein>
<gene>
    <name evidence="1" type="ORF">OIU84_012122</name>
</gene>
<evidence type="ECO:0000313" key="1">
    <source>
        <dbReference type="EMBL" id="KAJ6403860.1"/>
    </source>
</evidence>
<dbReference type="AlphaFoldDB" id="A0AAD6JGT7"/>
<keyword evidence="2" id="KW-1185">Reference proteome</keyword>
<dbReference type="EMBL" id="JAPFFJ010000017">
    <property type="protein sequence ID" value="KAJ6403860.1"/>
    <property type="molecule type" value="Genomic_DNA"/>
</dbReference>
<accession>A0AAD6JGT7</accession>
<name>A0AAD6JGT7_9ROSI</name>
<sequence>MVAPIEEADYKLEQWGGFLSKGKCHHYGSFGQGNEKDSRDNNEGWQRVVGELSMEKTFQSVNSDSIHLFPEMIISDSCMARFERYISFEMGTKPPKSGFQMGTRCSYQASHTVPGGNGAADYLCPTVPGVSSSNHNCLGHTSSWMSFKTN</sequence>
<comment type="caution">
    <text evidence="1">The sequence shown here is derived from an EMBL/GenBank/DDBJ whole genome shotgun (WGS) entry which is preliminary data.</text>
</comment>
<proteinExistence type="predicted"/>
<organism evidence="1 2">
    <name type="scientific">Salix udensis</name>
    <dbReference type="NCBI Taxonomy" id="889485"/>
    <lineage>
        <taxon>Eukaryota</taxon>
        <taxon>Viridiplantae</taxon>
        <taxon>Streptophyta</taxon>
        <taxon>Embryophyta</taxon>
        <taxon>Tracheophyta</taxon>
        <taxon>Spermatophyta</taxon>
        <taxon>Magnoliopsida</taxon>
        <taxon>eudicotyledons</taxon>
        <taxon>Gunneridae</taxon>
        <taxon>Pentapetalae</taxon>
        <taxon>rosids</taxon>
        <taxon>fabids</taxon>
        <taxon>Malpighiales</taxon>
        <taxon>Salicaceae</taxon>
        <taxon>Saliceae</taxon>
        <taxon>Salix</taxon>
    </lineage>
</organism>
<evidence type="ECO:0000313" key="2">
    <source>
        <dbReference type="Proteomes" id="UP001162972"/>
    </source>
</evidence>